<dbReference type="AlphaFoldDB" id="A0A5B9WEB9"/>
<name>A0A5B9WEB9_9BACT</name>
<keyword evidence="2" id="KW-1133">Transmembrane helix</keyword>
<accession>A0A5B9WEB9</accession>
<keyword evidence="2" id="KW-0812">Transmembrane</keyword>
<feature type="transmembrane region" description="Helical" evidence="2">
    <location>
        <begin position="174"/>
        <end position="193"/>
    </location>
</feature>
<gene>
    <name evidence="3" type="ORF">OJF2_74230</name>
</gene>
<evidence type="ECO:0000313" key="4">
    <source>
        <dbReference type="Proteomes" id="UP000324233"/>
    </source>
</evidence>
<keyword evidence="4" id="KW-1185">Reference proteome</keyword>
<dbReference type="KEGG" id="agv:OJF2_74230"/>
<protein>
    <submittedName>
        <fullName evidence="3">Uncharacterized protein</fullName>
    </submittedName>
</protein>
<keyword evidence="2" id="KW-0472">Membrane</keyword>
<dbReference type="EMBL" id="CP042997">
    <property type="protein sequence ID" value="QEH38813.1"/>
    <property type="molecule type" value="Genomic_DNA"/>
</dbReference>
<reference evidence="3 4" key="1">
    <citation type="submission" date="2019-08" db="EMBL/GenBank/DDBJ databases">
        <title>Deep-cultivation of Planctomycetes and their phenomic and genomic characterization uncovers novel biology.</title>
        <authorList>
            <person name="Wiegand S."/>
            <person name="Jogler M."/>
            <person name="Boedeker C."/>
            <person name="Pinto D."/>
            <person name="Vollmers J."/>
            <person name="Rivas-Marin E."/>
            <person name="Kohn T."/>
            <person name="Peeters S.H."/>
            <person name="Heuer A."/>
            <person name="Rast P."/>
            <person name="Oberbeckmann S."/>
            <person name="Bunk B."/>
            <person name="Jeske O."/>
            <person name="Meyerdierks A."/>
            <person name="Storesund J.E."/>
            <person name="Kallscheuer N."/>
            <person name="Luecker S."/>
            <person name="Lage O.M."/>
            <person name="Pohl T."/>
            <person name="Merkel B.J."/>
            <person name="Hornburger P."/>
            <person name="Mueller R.-W."/>
            <person name="Bruemmer F."/>
            <person name="Labrenz M."/>
            <person name="Spormann A.M."/>
            <person name="Op den Camp H."/>
            <person name="Overmann J."/>
            <person name="Amann R."/>
            <person name="Jetten M.S.M."/>
            <person name="Mascher T."/>
            <person name="Medema M.H."/>
            <person name="Devos D.P."/>
            <person name="Kaster A.-K."/>
            <person name="Ovreas L."/>
            <person name="Rohde M."/>
            <person name="Galperin M.Y."/>
            <person name="Jogler C."/>
        </authorList>
    </citation>
    <scope>NUCLEOTIDE SEQUENCE [LARGE SCALE GENOMIC DNA]</scope>
    <source>
        <strain evidence="3 4">OJF2</strain>
    </source>
</reference>
<evidence type="ECO:0000313" key="3">
    <source>
        <dbReference type="EMBL" id="QEH38813.1"/>
    </source>
</evidence>
<organism evidence="3 4">
    <name type="scientific">Aquisphaera giovannonii</name>
    <dbReference type="NCBI Taxonomy" id="406548"/>
    <lineage>
        <taxon>Bacteria</taxon>
        <taxon>Pseudomonadati</taxon>
        <taxon>Planctomycetota</taxon>
        <taxon>Planctomycetia</taxon>
        <taxon>Isosphaerales</taxon>
        <taxon>Isosphaeraceae</taxon>
        <taxon>Aquisphaera</taxon>
    </lineage>
</organism>
<evidence type="ECO:0000256" key="1">
    <source>
        <dbReference type="SAM" id="MobiDB-lite"/>
    </source>
</evidence>
<proteinExistence type="predicted"/>
<dbReference type="OrthoDB" id="7597079at2"/>
<evidence type="ECO:0000256" key="2">
    <source>
        <dbReference type="SAM" id="Phobius"/>
    </source>
</evidence>
<sequence length="235" mass="25543">MRLGCFVVLIAVVMVIGGGQGLYMGLVHRECRVLSYDEFVKEKPRHGWFQVNGCRLNLVEAMYRSKLIGGVKEAYIPVRGTSGEDSPTHLLVLTKDPEILGTINDLRKLDKGDEAAALKALAANRDRLVSTRDVKGMLQYGIDVKSRVGDRLSRLDSSLAPDYVILEEGKAPELGFSLFIFLGGLALSGYLAYRLFSRPSGPSPAADEPAMLTDWGNDAEPPPLPRSGARRPGAG</sequence>
<dbReference type="RefSeq" id="WP_148598212.1">
    <property type="nucleotide sequence ID" value="NZ_CP042997.1"/>
</dbReference>
<feature type="region of interest" description="Disordered" evidence="1">
    <location>
        <begin position="200"/>
        <end position="235"/>
    </location>
</feature>
<dbReference type="Proteomes" id="UP000324233">
    <property type="component" value="Chromosome"/>
</dbReference>